<evidence type="ECO:0000313" key="7">
    <source>
        <dbReference type="Ensembl" id="ENSECRP00000019848.1"/>
    </source>
</evidence>
<dbReference type="PANTHER" id="PTHR46186:SF2">
    <property type="entry name" value="CYSTATIN"/>
    <property type="match status" value="1"/>
</dbReference>
<dbReference type="OrthoDB" id="1908104at2759"/>
<dbReference type="SUPFAM" id="SSF54403">
    <property type="entry name" value="Cystatin/monellin"/>
    <property type="match status" value="1"/>
</dbReference>
<name>A0A8C4SP10_ERPCA</name>
<sequence length="136" mass="15559">MASLRLSTCLLLCGVLITWCQIPGGHMPVPVDRADVKEAAKFAIDEYNKISNDKYLSILKEITKAETQVVEGVIYYMDVMIERTRCEKDQGLNSNCSYCQGQKLCHFKVLEVLWKHYTELLESQCDEIIGHWVSLL</sequence>
<dbReference type="Proteomes" id="UP000694620">
    <property type="component" value="Chromosome 15"/>
</dbReference>
<dbReference type="SMART" id="SM00043">
    <property type="entry name" value="CY"/>
    <property type="match status" value="1"/>
</dbReference>
<dbReference type="GeneTree" id="ENSGT00940000154755"/>
<evidence type="ECO:0000313" key="8">
    <source>
        <dbReference type="Proteomes" id="UP000694620"/>
    </source>
</evidence>
<evidence type="ECO:0000259" key="6">
    <source>
        <dbReference type="SMART" id="SM00043"/>
    </source>
</evidence>
<dbReference type="GO" id="GO:0004869">
    <property type="term" value="F:cysteine-type endopeptidase inhibitor activity"/>
    <property type="evidence" value="ECO:0007669"/>
    <property type="project" value="UniProtKB-KW"/>
</dbReference>
<keyword evidence="4" id="KW-1015">Disulfide bond</keyword>
<evidence type="ECO:0000256" key="4">
    <source>
        <dbReference type="ARBA" id="ARBA00023157"/>
    </source>
</evidence>
<dbReference type="FunFam" id="3.10.450.10:FF:000004">
    <property type="entry name" value="Cystatin C"/>
    <property type="match status" value="1"/>
</dbReference>
<keyword evidence="3" id="KW-0789">Thiol protease inhibitor</keyword>
<dbReference type="GeneID" id="114665681"/>
<dbReference type="GO" id="GO:0005737">
    <property type="term" value="C:cytoplasm"/>
    <property type="evidence" value="ECO:0007669"/>
    <property type="project" value="TreeGrafter"/>
</dbReference>
<organism evidence="7 8">
    <name type="scientific">Erpetoichthys calabaricus</name>
    <name type="common">Rope fish</name>
    <name type="synonym">Calamoichthys calabaricus</name>
    <dbReference type="NCBI Taxonomy" id="27687"/>
    <lineage>
        <taxon>Eukaryota</taxon>
        <taxon>Metazoa</taxon>
        <taxon>Chordata</taxon>
        <taxon>Craniata</taxon>
        <taxon>Vertebrata</taxon>
        <taxon>Euteleostomi</taxon>
        <taxon>Actinopterygii</taxon>
        <taxon>Polypteriformes</taxon>
        <taxon>Polypteridae</taxon>
        <taxon>Erpetoichthys</taxon>
    </lineage>
</organism>
<dbReference type="GO" id="GO:0031982">
    <property type="term" value="C:vesicle"/>
    <property type="evidence" value="ECO:0007669"/>
    <property type="project" value="TreeGrafter"/>
</dbReference>
<reference evidence="7" key="3">
    <citation type="submission" date="2025-09" db="UniProtKB">
        <authorList>
            <consortium name="Ensembl"/>
        </authorList>
    </citation>
    <scope>IDENTIFICATION</scope>
</reference>
<feature type="chain" id="PRO_5034258665" evidence="5">
    <location>
        <begin position="21"/>
        <end position="136"/>
    </location>
</feature>
<dbReference type="AlphaFoldDB" id="A0A8C4SP10"/>
<reference evidence="7" key="1">
    <citation type="submission" date="2021-06" db="EMBL/GenBank/DDBJ databases">
        <authorList>
            <consortium name="Wellcome Sanger Institute Data Sharing"/>
        </authorList>
    </citation>
    <scope>NUCLEOTIDE SEQUENCE [LARGE SCALE GENOMIC DNA]</scope>
</reference>
<dbReference type="CDD" id="cd00042">
    <property type="entry name" value="CY"/>
    <property type="match status" value="1"/>
</dbReference>
<evidence type="ECO:0000256" key="5">
    <source>
        <dbReference type="SAM" id="SignalP"/>
    </source>
</evidence>
<dbReference type="InterPro" id="IPR000010">
    <property type="entry name" value="Cystatin_dom"/>
</dbReference>
<proteinExistence type="inferred from homology"/>
<keyword evidence="2" id="KW-0646">Protease inhibitor</keyword>
<dbReference type="Ensembl" id="ENSECRT00000020269.1">
    <property type="protein sequence ID" value="ENSECRP00000019848.1"/>
    <property type="gene ID" value="ENSECRG00000013314.1"/>
</dbReference>
<dbReference type="GO" id="GO:0005615">
    <property type="term" value="C:extracellular space"/>
    <property type="evidence" value="ECO:0007669"/>
    <property type="project" value="TreeGrafter"/>
</dbReference>
<evidence type="ECO:0000256" key="2">
    <source>
        <dbReference type="ARBA" id="ARBA00022690"/>
    </source>
</evidence>
<gene>
    <name evidence="7" type="primary">LOC114665681</name>
</gene>
<dbReference type="InterPro" id="IPR046350">
    <property type="entry name" value="Cystatin_sf"/>
</dbReference>
<dbReference type="RefSeq" id="XP_028676128.1">
    <property type="nucleotide sequence ID" value="XM_028820295.2"/>
</dbReference>
<feature type="signal peptide" evidence="5">
    <location>
        <begin position="1"/>
        <end position="20"/>
    </location>
</feature>
<dbReference type="PANTHER" id="PTHR46186">
    <property type="entry name" value="CYSTATIN"/>
    <property type="match status" value="1"/>
</dbReference>
<feature type="domain" description="Cystatin" evidence="6">
    <location>
        <begin position="21"/>
        <end position="126"/>
    </location>
</feature>
<evidence type="ECO:0000256" key="3">
    <source>
        <dbReference type="ARBA" id="ARBA00022704"/>
    </source>
</evidence>
<comment type="similarity">
    <text evidence="1">Belongs to the cystatin family.</text>
</comment>
<reference evidence="7" key="2">
    <citation type="submission" date="2025-08" db="UniProtKB">
        <authorList>
            <consortium name="Ensembl"/>
        </authorList>
    </citation>
    <scope>IDENTIFICATION</scope>
</reference>
<evidence type="ECO:0000256" key="1">
    <source>
        <dbReference type="ARBA" id="ARBA00009403"/>
    </source>
</evidence>
<keyword evidence="5" id="KW-0732">Signal</keyword>
<dbReference type="Gene3D" id="3.10.450.10">
    <property type="match status" value="1"/>
</dbReference>
<keyword evidence="8" id="KW-1185">Reference proteome</keyword>
<accession>A0A8C4SP10</accession>
<dbReference type="Pfam" id="PF00031">
    <property type="entry name" value="Cystatin"/>
    <property type="match status" value="1"/>
</dbReference>
<protein>
    <submittedName>
        <fullName evidence="7">Cystatin-C-like</fullName>
    </submittedName>
</protein>